<dbReference type="EMBL" id="CP000927">
    <property type="protein sequence ID" value="ABZ71801.1"/>
    <property type="molecule type" value="Genomic_DNA"/>
</dbReference>
<dbReference type="GO" id="GO:0004065">
    <property type="term" value="F:arylsulfatase activity"/>
    <property type="evidence" value="ECO:0007669"/>
    <property type="project" value="TreeGrafter"/>
</dbReference>
<dbReference type="InterPro" id="IPR050738">
    <property type="entry name" value="Sulfatase"/>
</dbReference>
<evidence type="ECO:0000313" key="6">
    <source>
        <dbReference type="EMBL" id="ABZ71801.1"/>
    </source>
</evidence>
<reference evidence="6" key="1">
    <citation type="submission" date="2008-01" db="EMBL/GenBank/DDBJ databases">
        <title>Complete sequence of chromosome of Caulobacter sp. K31.</title>
        <authorList>
            <consortium name="US DOE Joint Genome Institute"/>
            <person name="Copeland A."/>
            <person name="Lucas S."/>
            <person name="Lapidus A."/>
            <person name="Barry K."/>
            <person name="Glavina del Rio T."/>
            <person name="Dalin E."/>
            <person name="Tice H."/>
            <person name="Pitluck S."/>
            <person name="Bruce D."/>
            <person name="Goodwin L."/>
            <person name="Thompson L.S."/>
            <person name="Brettin T."/>
            <person name="Detter J.C."/>
            <person name="Han C."/>
            <person name="Schmutz J."/>
            <person name="Larimer F."/>
            <person name="Land M."/>
            <person name="Hauser L."/>
            <person name="Kyrpides N."/>
            <person name="Kim E."/>
            <person name="Stephens C."/>
            <person name="Richardson P."/>
        </authorList>
    </citation>
    <scope>NUCLEOTIDE SEQUENCE [LARGE SCALE GENOMIC DNA]</scope>
    <source>
        <strain evidence="6">K31</strain>
    </source>
</reference>
<comment type="similarity">
    <text evidence="1">Belongs to the sulfatase family.</text>
</comment>
<dbReference type="SUPFAM" id="SSF53649">
    <property type="entry name" value="Alkaline phosphatase-like"/>
    <property type="match status" value="1"/>
</dbReference>
<dbReference type="Pfam" id="PF00884">
    <property type="entry name" value="Sulfatase"/>
    <property type="match status" value="1"/>
</dbReference>
<evidence type="ECO:0000259" key="5">
    <source>
        <dbReference type="Pfam" id="PF00884"/>
    </source>
</evidence>
<dbReference type="OrthoDB" id="9795675at2"/>
<proteinExistence type="inferred from homology"/>
<protein>
    <submittedName>
        <fullName evidence="6">Sulfatase</fullName>
    </submittedName>
</protein>
<sequence precursor="true">MKLWTWLAGLALIVAVALGWAATHKQAVFMWIAHMRLPHVEPNHAVAWSEGPEAAPSGPRPPNVIVILADDMGFNDITFNGGGVAGGLVPTPNIDSLGHDGVSFANGYDGNATCAPSRATIMTGRYATRFGFEFTPAPVAFEKMVGSEGAAGDIVLPRFYPDRLKAMPPGSTAPTPDAVNELSMPASEITVAQLLKTRGYHTLHFGKWHLGGKAGSRPEQKGFDESLGFIAGGSMYLPEGDPGVENAKQPWDPIDRFLWPNLPYAVQFNGSPMFRPGGYMTDYLTDEAVKAVRANRNRPFFMYFAPNAIHTPLQATKADYDALPEIKDHRLRVYGAMVRNLDRNVGRLLQALKEEGLDQNTLVIFTSDNGGANYIGLPDINRPYRGWKATFFEGGIHSPFFMRWPAVIPANSRYSAPVGHIDIFATAAAAAGAPLPKDRVIDGVDLVPFVQGKATGRPHQTLFWRSGSYKVVLDGDWKLQSSEAQNKIWLFNLAQDPTEQHELSAAQPERVKAMLALLRQQDAQNAKPIWPSLLQGPIFIDHPSGVPQKKGQEYILWDN</sequence>
<dbReference type="PANTHER" id="PTHR42693">
    <property type="entry name" value="ARYLSULFATASE FAMILY MEMBER"/>
    <property type="match status" value="1"/>
</dbReference>
<evidence type="ECO:0000256" key="2">
    <source>
        <dbReference type="ARBA" id="ARBA00022723"/>
    </source>
</evidence>
<dbReference type="HOGENOM" id="CLU_006332_10_4_5"/>
<dbReference type="Gene3D" id="3.40.720.10">
    <property type="entry name" value="Alkaline Phosphatase, subunit A"/>
    <property type="match status" value="1"/>
</dbReference>
<gene>
    <name evidence="6" type="ordered locus">Caul_2674</name>
</gene>
<dbReference type="PROSITE" id="PS00523">
    <property type="entry name" value="SULFATASE_1"/>
    <property type="match status" value="1"/>
</dbReference>
<evidence type="ECO:0000256" key="3">
    <source>
        <dbReference type="ARBA" id="ARBA00022801"/>
    </source>
</evidence>
<dbReference type="PANTHER" id="PTHR42693:SF53">
    <property type="entry name" value="ENDO-4-O-SULFATASE"/>
    <property type="match status" value="1"/>
</dbReference>
<feature type="domain" description="Sulfatase N-terminal" evidence="5">
    <location>
        <begin position="62"/>
        <end position="432"/>
    </location>
</feature>
<accession>B0SY54</accession>
<dbReference type="InterPro" id="IPR024607">
    <property type="entry name" value="Sulfatase_CS"/>
</dbReference>
<evidence type="ECO:0000256" key="4">
    <source>
        <dbReference type="ARBA" id="ARBA00022837"/>
    </source>
</evidence>
<keyword evidence="2" id="KW-0479">Metal-binding</keyword>
<dbReference type="Gene3D" id="3.30.1120.10">
    <property type="match status" value="1"/>
</dbReference>
<organism evidence="6">
    <name type="scientific">Caulobacter sp. (strain K31)</name>
    <dbReference type="NCBI Taxonomy" id="366602"/>
    <lineage>
        <taxon>Bacteria</taxon>
        <taxon>Pseudomonadati</taxon>
        <taxon>Pseudomonadota</taxon>
        <taxon>Alphaproteobacteria</taxon>
        <taxon>Caulobacterales</taxon>
        <taxon>Caulobacteraceae</taxon>
        <taxon>Caulobacter</taxon>
    </lineage>
</organism>
<evidence type="ECO:0000256" key="1">
    <source>
        <dbReference type="ARBA" id="ARBA00008779"/>
    </source>
</evidence>
<dbReference type="eggNOG" id="COG3119">
    <property type="taxonomic scope" value="Bacteria"/>
</dbReference>
<dbReference type="AlphaFoldDB" id="B0SY54"/>
<dbReference type="InterPro" id="IPR017850">
    <property type="entry name" value="Alkaline_phosphatase_core_sf"/>
</dbReference>
<dbReference type="InterPro" id="IPR000917">
    <property type="entry name" value="Sulfatase_N"/>
</dbReference>
<name>B0SY54_CAUSK</name>
<keyword evidence="4" id="KW-0106">Calcium</keyword>
<dbReference type="STRING" id="366602.Caul_2674"/>
<dbReference type="GO" id="GO:0046872">
    <property type="term" value="F:metal ion binding"/>
    <property type="evidence" value="ECO:0007669"/>
    <property type="project" value="UniProtKB-KW"/>
</dbReference>
<keyword evidence="3" id="KW-0378">Hydrolase</keyword>
<dbReference type="KEGG" id="cak:Caul_2674"/>